<proteinExistence type="predicted"/>
<protein>
    <submittedName>
        <fullName evidence="1">Uncharacterized protein</fullName>
    </submittedName>
</protein>
<keyword evidence="2" id="KW-1185">Reference proteome</keyword>
<dbReference type="EMBL" id="JAPUUL010000730">
    <property type="protein sequence ID" value="KAJ8129542.1"/>
    <property type="molecule type" value="Genomic_DNA"/>
</dbReference>
<sequence length="70" mass="7331">MVAFSRLAVLGTVLPLVLAAVPSEPRPATELRLVKTSEEDPGTWMTEEEKFENEEEEEGGGGGGGGGGEE</sequence>
<organism evidence="1 2">
    <name type="scientific">Lasiodiplodia mahajangana</name>
    <dbReference type="NCBI Taxonomy" id="1108764"/>
    <lineage>
        <taxon>Eukaryota</taxon>
        <taxon>Fungi</taxon>
        <taxon>Dikarya</taxon>
        <taxon>Ascomycota</taxon>
        <taxon>Pezizomycotina</taxon>
        <taxon>Dothideomycetes</taxon>
        <taxon>Dothideomycetes incertae sedis</taxon>
        <taxon>Botryosphaeriales</taxon>
        <taxon>Botryosphaeriaceae</taxon>
        <taxon>Lasiodiplodia</taxon>
    </lineage>
</organism>
<name>A0ACC2JQF8_9PEZI</name>
<evidence type="ECO:0000313" key="1">
    <source>
        <dbReference type="EMBL" id="KAJ8129542.1"/>
    </source>
</evidence>
<evidence type="ECO:0000313" key="2">
    <source>
        <dbReference type="Proteomes" id="UP001153332"/>
    </source>
</evidence>
<dbReference type="Proteomes" id="UP001153332">
    <property type="component" value="Unassembled WGS sequence"/>
</dbReference>
<accession>A0ACC2JQF8</accession>
<comment type="caution">
    <text evidence="1">The sequence shown here is derived from an EMBL/GenBank/DDBJ whole genome shotgun (WGS) entry which is preliminary data.</text>
</comment>
<reference evidence="1" key="1">
    <citation type="submission" date="2022-12" db="EMBL/GenBank/DDBJ databases">
        <title>Genome Sequence of Lasiodiplodia mahajangana.</title>
        <authorList>
            <person name="Buettner E."/>
        </authorList>
    </citation>
    <scope>NUCLEOTIDE SEQUENCE</scope>
    <source>
        <strain evidence="1">VT137</strain>
    </source>
</reference>
<gene>
    <name evidence="1" type="ORF">O1611_g4086</name>
</gene>